<comment type="caution">
    <text evidence="3">The sequence shown here is derived from an EMBL/GenBank/DDBJ whole genome shotgun (WGS) entry which is preliminary data.</text>
</comment>
<keyword evidence="2" id="KW-0812">Transmembrane</keyword>
<dbReference type="EMBL" id="LSRX01000072">
    <property type="protein sequence ID" value="OLQ10747.1"/>
    <property type="molecule type" value="Genomic_DNA"/>
</dbReference>
<dbReference type="Proteomes" id="UP000186817">
    <property type="component" value="Unassembled WGS sequence"/>
</dbReference>
<gene>
    <name evidence="3" type="primary">rbcL</name>
    <name evidence="3" type="ORF">AK812_SmicGene5489</name>
</gene>
<evidence type="ECO:0000313" key="4">
    <source>
        <dbReference type="Proteomes" id="UP000186817"/>
    </source>
</evidence>
<sequence length="256" mass="28482">MLEQFWFFVVLVLWFFCSLVFWLFGFIVELNRAGNAINHPENIGPDSHAPGSPLPRAIFVNSVGYLPDGTPLNRAGNAIDHPDPALDIGSARLGPFSLGTMIQGAQNPFPTKRATLIPFTLKIEAYKRRDDDKKKDEDRKKDDDKKKIPTASARLAAALPRLKKLVLGAAITKCRTRAWQDARDGICSLEQALAVNMALQFEKTPRDILPSVSEAGLPEGKDHRSTLKNIIRLCHPDKCKHPEANRAMQILQPLLS</sequence>
<proteinExistence type="predicted"/>
<keyword evidence="2" id="KW-0472">Membrane</keyword>
<reference evidence="3 4" key="1">
    <citation type="submission" date="2016-02" db="EMBL/GenBank/DDBJ databases">
        <title>Genome analysis of coral dinoflagellate symbionts highlights evolutionary adaptations to a symbiotic lifestyle.</title>
        <authorList>
            <person name="Aranda M."/>
            <person name="Li Y."/>
            <person name="Liew Y.J."/>
            <person name="Baumgarten S."/>
            <person name="Simakov O."/>
            <person name="Wilson M."/>
            <person name="Piel J."/>
            <person name="Ashoor H."/>
            <person name="Bougouffa S."/>
            <person name="Bajic V.B."/>
            <person name="Ryu T."/>
            <person name="Ravasi T."/>
            <person name="Bayer T."/>
            <person name="Micklem G."/>
            <person name="Kim H."/>
            <person name="Bhak J."/>
            <person name="Lajeunesse T.C."/>
            <person name="Voolstra C.R."/>
        </authorList>
    </citation>
    <scope>NUCLEOTIDE SEQUENCE [LARGE SCALE GENOMIC DNA]</scope>
    <source>
        <strain evidence="3 4">CCMP2467</strain>
    </source>
</reference>
<feature type="compositionally biased region" description="Basic and acidic residues" evidence="1">
    <location>
        <begin position="129"/>
        <end position="147"/>
    </location>
</feature>
<name>A0A1Q9ETL0_SYMMI</name>
<evidence type="ECO:0000256" key="2">
    <source>
        <dbReference type="SAM" id="Phobius"/>
    </source>
</evidence>
<dbReference type="AlphaFoldDB" id="A0A1Q9ETL0"/>
<protein>
    <submittedName>
        <fullName evidence="3">Ribulose bisphosphate carboxylase, chloroplastic</fullName>
    </submittedName>
</protein>
<evidence type="ECO:0000256" key="1">
    <source>
        <dbReference type="SAM" id="MobiDB-lite"/>
    </source>
</evidence>
<dbReference type="OrthoDB" id="448301at2759"/>
<feature type="transmembrane region" description="Helical" evidence="2">
    <location>
        <begin position="6"/>
        <end position="28"/>
    </location>
</feature>
<accession>A0A1Q9ETL0</accession>
<evidence type="ECO:0000313" key="3">
    <source>
        <dbReference type="EMBL" id="OLQ10747.1"/>
    </source>
</evidence>
<keyword evidence="2" id="KW-1133">Transmembrane helix</keyword>
<feature type="region of interest" description="Disordered" evidence="1">
    <location>
        <begin position="129"/>
        <end position="148"/>
    </location>
</feature>
<organism evidence="3 4">
    <name type="scientific">Symbiodinium microadriaticum</name>
    <name type="common">Dinoflagellate</name>
    <name type="synonym">Zooxanthella microadriatica</name>
    <dbReference type="NCBI Taxonomy" id="2951"/>
    <lineage>
        <taxon>Eukaryota</taxon>
        <taxon>Sar</taxon>
        <taxon>Alveolata</taxon>
        <taxon>Dinophyceae</taxon>
        <taxon>Suessiales</taxon>
        <taxon>Symbiodiniaceae</taxon>
        <taxon>Symbiodinium</taxon>
    </lineage>
</organism>
<keyword evidence="4" id="KW-1185">Reference proteome</keyword>